<evidence type="ECO:0000313" key="3">
    <source>
        <dbReference type="Proteomes" id="UP000252770"/>
    </source>
</evidence>
<dbReference type="PRINTS" id="PR00111">
    <property type="entry name" value="ABHYDROLASE"/>
</dbReference>
<protein>
    <submittedName>
        <fullName evidence="2">Alpha/beta fold hydrolase</fullName>
    </submittedName>
</protein>
<dbReference type="Gene3D" id="3.40.50.1820">
    <property type="entry name" value="alpha/beta hydrolase"/>
    <property type="match status" value="1"/>
</dbReference>
<organism evidence="2 3">
    <name type="scientific">Desertihabitans brevis</name>
    <dbReference type="NCBI Taxonomy" id="2268447"/>
    <lineage>
        <taxon>Bacteria</taxon>
        <taxon>Bacillati</taxon>
        <taxon>Actinomycetota</taxon>
        <taxon>Actinomycetes</taxon>
        <taxon>Propionibacteriales</taxon>
        <taxon>Propionibacteriaceae</taxon>
        <taxon>Desertihabitans</taxon>
    </lineage>
</organism>
<dbReference type="Proteomes" id="UP000252770">
    <property type="component" value="Unassembled WGS sequence"/>
</dbReference>
<dbReference type="AlphaFoldDB" id="A0A367YZD1"/>
<name>A0A367YZD1_9ACTN</name>
<dbReference type="EMBL" id="QOUI01000002">
    <property type="protein sequence ID" value="RCK70859.1"/>
    <property type="molecule type" value="Genomic_DNA"/>
</dbReference>
<reference evidence="2 3" key="1">
    <citation type="submission" date="2018-07" db="EMBL/GenBank/DDBJ databases">
        <title>Desertimonas flava gen. nov. sp. nov.</title>
        <authorList>
            <person name="Liu S."/>
        </authorList>
    </citation>
    <scope>NUCLEOTIDE SEQUENCE [LARGE SCALE GENOMIC DNA]</scope>
    <source>
        <strain evidence="2 3">16Sb5-5</strain>
    </source>
</reference>
<dbReference type="Pfam" id="PF00561">
    <property type="entry name" value="Abhydrolase_1"/>
    <property type="match status" value="1"/>
</dbReference>
<dbReference type="GO" id="GO:0016787">
    <property type="term" value="F:hydrolase activity"/>
    <property type="evidence" value="ECO:0007669"/>
    <property type="project" value="UniProtKB-KW"/>
</dbReference>
<comment type="caution">
    <text evidence="2">The sequence shown here is derived from an EMBL/GenBank/DDBJ whole genome shotgun (WGS) entry which is preliminary data.</text>
</comment>
<dbReference type="PANTHER" id="PTHR43689">
    <property type="entry name" value="HYDROLASE"/>
    <property type="match status" value="1"/>
</dbReference>
<evidence type="ECO:0000313" key="2">
    <source>
        <dbReference type="EMBL" id="RCK70859.1"/>
    </source>
</evidence>
<keyword evidence="3" id="KW-1185">Reference proteome</keyword>
<feature type="domain" description="AB hydrolase-1" evidence="1">
    <location>
        <begin position="30"/>
        <end position="273"/>
    </location>
</feature>
<gene>
    <name evidence="2" type="ORF">DT076_03725</name>
</gene>
<evidence type="ECO:0000259" key="1">
    <source>
        <dbReference type="Pfam" id="PF00561"/>
    </source>
</evidence>
<keyword evidence="2" id="KW-0378">Hydrolase</keyword>
<dbReference type="PANTHER" id="PTHR43689:SF8">
    <property type="entry name" value="ALPHA_BETA-HYDROLASES SUPERFAMILY PROTEIN"/>
    <property type="match status" value="1"/>
</dbReference>
<accession>A0A367YZD1</accession>
<dbReference type="SUPFAM" id="SSF53474">
    <property type="entry name" value="alpha/beta-Hydrolases"/>
    <property type="match status" value="1"/>
</dbReference>
<sequence>MVPPGALAELIALDGGRVRTLRAGRAGAGPPVVLVHGGGSDNAAISWYRALPALAADREVLALDLPGFGGTEGIAPLGRPEAMADLVARWMAALGVPSAVVCGVSMGGDVVLNLALRHPDLVRGLVLVAPGGLVDRLGSPLAQRAAWLATRLPDPVLLPLVRLANRFTRTALRAMVHDPATLPPEVVEEFVREARAPGGSLGYARYNQATVGRTAMTNSLLGSVHRIGSPALLLHGDRDPLVPLAGSRAAAAAMPGARLVVLSGVGHWAQLEASDRFLAEVRAFLVGLG</sequence>
<dbReference type="InterPro" id="IPR000073">
    <property type="entry name" value="AB_hydrolase_1"/>
</dbReference>
<proteinExistence type="predicted"/>
<dbReference type="InterPro" id="IPR029058">
    <property type="entry name" value="AB_hydrolase_fold"/>
</dbReference>